<feature type="chain" id="PRO_5018533743" evidence="2">
    <location>
        <begin position="26"/>
        <end position="327"/>
    </location>
</feature>
<evidence type="ECO:0000313" key="3">
    <source>
        <dbReference type="EMBL" id="RKJ96210.1"/>
    </source>
</evidence>
<organism evidence="3 4">
    <name type="scientific">Alicycliphilus denitrificans</name>
    <dbReference type="NCBI Taxonomy" id="179636"/>
    <lineage>
        <taxon>Bacteria</taxon>
        <taxon>Pseudomonadati</taxon>
        <taxon>Pseudomonadota</taxon>
        <taxon>Betaproteobacteria</taxon>
        <taxon>Burkholderiales</taxon>
        <taxon>Comamonadaceae</taxon>
        <taxon>Alicycliphilus</taxon>
    </lineage>
</organism>
<dbReference type="InterPro" id="IPR042100">
    <property type="entry name" value="Bug_dom1"/>
</dbReference>
<comment type="caution">
    <text evidence="3">The sequence shown here is derived from an EMBL/GenBank/DDBJ whole genome shotgun (WGS) entry which is preliminary data.</text>
</comment>
<evidence type="ECO:0000313" key="4">
    <source>
        <dbReference type="Proteomes" id="UP000216225"/>
    </source>
</evidence>
<dbReference type="PIRSF" id="PIRSF017082">
    <property type="entry name" value="YflP"/>
    <property type="match status" value="1"/>
</dbReference>
<dbReference type="CDD" id="cd07012">
    <property type="entry name" value="PBP2_Bug_TTT"/>
    <property type="match status" value="1"/>
</dbReference>
<comment type="similarity">
    <text evidence="1">Belongs to the UPF0065 (bug) family.</text>
</comment>
<sequence length="327" mass="34748">MLKNLWRAAAIAAGLALAAAAPAHAQAAWPAKPIKFIVPTPPGGSPDIISRLLADELQKQLGQAVVVENRPGGGGGIGMTAIARSAPDGYTIGYGNVNTLAINRTLFKKLAYDVDRDIAPIAQFSSTSNLLVVRPSLEARNVQELLAWIRKQPPGTVTGASPGVGTTGHMSLALFEQLAGVKLNHIPYQGSSAAYQDLIGNRVDIMFDNIGPLSTYVKAGTLRALGYTAEKRSFLFPEIPTMQEAGVKDFLMSAWGGIVAPAGTPREVVQRLNKEINTAMKGKAMTEAFAKIGNTTVEGSVEDFTRFIRAETDKWAVVVRHTGASLD</sequence>
<proteinExistence type="inferred from homology"/>
<dbReference type="RefSeq" id="WP_094437795.1">
    <property type="nucleotide sequence ID" value="NZ_AP024172.1"/>
</dbReference>
<evidence type="ECO:0000256" key="1">
    <source>
        <dbReference type="ARBA" id="ARBA00006987"/>
    </source>
</evidence>
<name>A0A3R7H0P4_9BURK</name>
<dbReference type="PANTHER" id="PTHR42928">
    <property type="entry name" value="TRICARBOXYLATE-BINDING PROTEIN"/>
    <property type="match status" value="1"/>
</dbReference>
<dbReference type="AlphaFoldDB" id="A0A3R7H0P4"/>
<dbReference type="Proteomes" id="UP000216225">
    <property type="component" value="Unassembled WGS sequence"/>
</dbReference>
<accession>A0A3R7H0P4</accession>
<dbReference type="PANTHER" id="PTHR42928:SF5">
    <property type="entry name" value="BLR1237 PROTEIN"/>
    <property type="match status" value="1"/>
</dbReference>
<evidence type="ECO:0000256" key="2">
    <source>
        <dbReference type="SAM" id="SignalP"/>
    </source>
</evidence>
<feature type="signal peptide" evidence="2">
    <location>
        <begin position="1"/>
        <end position="25"/>
    </location>
</feature>
<dbReference type="InterPro" id="IPR005064">
    <property type="entry name" value="BUG"/>
</dbReference>
<dbReference type="Gene3D" id="3.40.190.150">
    <property type="entry name" value="Bordetella uptake gene, domain 1"/>
    <property type="match status" value="1"/>
</dbReference>
<dbReference type="SUPFAM" id="SSF53850">
    <property type="entry name" value="Periplasmic binding protein-like II"/>
    <property type="match status" value="1"/>
</dbReference>
<dbReference type="Pfam" id="PF03401">
    <property type="entry name" value="TctC"/>
    <property type="match status" value="1"/>
</dbReference>
<protein>
    <submittedName>
        <fullName evidence="3">Tripartite tricarboxylate transporter substrate binding protein</fullName>
    </submittedName>
</protein>
<reference evidence="3 4" key="1">
    <citation type="submission" date="2018-09" db="EMBL/GenBank/DDBJ databases">
        <title>Genome comparison of Alicycliphilus sp. BQ1, a polyurethanolytic bacterium, with its closest phylogenetic relatives Alicycliphilus denitrificans BC and K601, unable to attack polyurethane.</title>
        <authorList>
            <person name="Loza-Tavera H."/>
            <person name="Lozano L."/>
            <person name="Cevallos M."/>
            <person name="Maya-Lucas O."/>
            <person name="Garcia-Mena J."/>
            <person name="Hernandez J."/>
        </authorList>
    </citation>
    <scope>NUCLEOTIDE SEQUENCE [LARGE SCALE GENOMIC DNA]</scope>
    <source>
        <strain evidence="3 4">BQ1</strain>
    </source>
</reference>
<keyword evidence="2" id="KW-0732">Signal</keyword>
<gene>
    <name evidence="3" type="ORF">CE154_009170</name>
</gene>
<dbReference type="Gene3D" id="3.40.190.10">
    <property type="entry name" value="Periplasmic binding protein-like II"/>
    <property type="match status" value="1"/>
</dbReference>
<dbReference type="EMBL" id="NKDB02000002">
    <property type="protein sequence ID" value="RKJ96210.1"/>
    <property type="molecule type" value="Genomic_DNA"/>
</dbReference>